<dbReference type="FunFam" id="1.25.40.90:FF:000035">
    <property type="entry name" value="Putative clathrin assembly protein At4g40080"/>
    <property type="match status" value="1"/>
</dbReference>
<dbReference type="GO" id="GO:0072583">
    <property type="term" value="P:clathrin-dependent endocytosis"/>
    <property type="evidence" value="ECO:0007669"/>
    <property type="project" value="InterPro"/>
</dbReference>
<keyword evidence="8" id="KW-0968">Cytoplasmic vesicle</keyword>
<dbReference type="GO" id="GO:0006900">
    <property type="term" value="P:vesicle budding from membrane"/>
    <property type="evidence" value="ECO:0007669"/>
    <property type="project" value="TreeGrafter"/>
</dbReference>
<comment type="subcellular location">
    <subcellularLocation>
        <location evidence="1">Cytoplasmic vesicle</location>
        <location evidence="1">Clathrin-coated vesicle</location>
    </subcellularLocation>
    <subcellularLocation>
        <location evidence="2">Golgi apparatus</location>
    </subcellularLocation>
    <subcellularLocation>
        <location evidence="3">Membrane</location>
        <location evidence="3">Clathrin-coated pit</location>
    </subcellularLocation>
</comment>
<dbReference type="GO" id="GO:0048268">
    <property type="term" value="P:clathrin coat assembly"/>
    <property type="evidence" value="ECO:0007669"/>
    <property type="project" value="InterPro"/>
</dbReference>
<dbReference type="SMART" id="SM00273">
    <property type="entry name" value="ENTH"/>
    <property type="match status" value="1"/>
</dbReference>
<dbReference type="GO" id="GO:0005905">
    <property type="term" value="C:clathrin-coated pit"/>
    <property type="evidence" value="ECO:0007669"/>
    <property type="project" value="UniProtKB-SubCell"/>
</dbReference>
<organism evidence="10 11">
    <name type="scientific">Vitis rotundifolia</name>
    <name type="common">Muscadine grape</name>
    <dbReference type="NCBI Taxonomy" id="103349"/>
    <lineage>
        <taxon>Eukaryota</taxon>
        <taxon>Viridiplantae</taxon>
        <taxon>Streptophyta</taxon>
        <taxon>Embryophyta</taxon>
        <taxon>Tracheophyta</taxon>
        <taxon>Spermatophyta</taxon>
        <taxon>Magnoliopsida</taxon>
        <taxon>eudicotyledons</taxon>
        <taxon>Gunneridae</taxon>
        <taxon>Pentapetalae</taxon>
        <taxon>rosids</taxon>
        <taxon>Vitales</taxon>
        <taxon>Vitaceae</taxon>
        <taxon>Viteae</taxon>
        <taxon>Vitis</taxon>
    </lineage>
</organism>
<evidence type="ECO:0000256" key="7">
    <source>
        <dbReference type="ARBA" id="ARBA00023176"/>
    </source>
</evidence>
<evidence type="ECO:0000256" key="3">
    <source>
        <dbReference type="ARBA" id="ARBA00004600"/>
    </source>
</evidence>
<dbReference type="Proteomes" id="UP001168098">
    <property type="component" value="Unassembled WGS sequence"/>
</dbReference>
<dbReference type="EMBL" id="JARBHA010000018">
    <property type="protein sequence ID" value="KAJ9673923.1"/>
    <property type="molecule type" value="Genomic_DNA"/>
</dbReference>
<keyword evidence="6" id="KW-0472">Membrane</keyword>
<dbReference type="Pfam" id="PF07651">
    <property type="entry name" value="ANTH"/>
    <property type="match status" value="1"/>
</dbReference>
<keyword evidence="5" id="KW-0333">Golgi apparatus</keyword>
<protein>
    <recommendedName>
        <fullName evidence="9">ENTH domain-containing protein</fullName>
    </recommendedName>
</protein>
<evidence type="ECO:0000256" key="1">
    <source>
        <dbReference type="ARBA" id="ARBA00004132"/>
    </source>
</evidence>
<dbReference type="InterPro" id="IPR008942">
    <property type="entry name" value="ENTH_VHS"/>
</dbReference>
<dbReference type="GO" id="GO:0005546">
    <property type="term" value="F:phosphatidylinositol-4,5-bisphosphate binding"/>
    <property type="evidence" value="ECO:0007669"/>
    <property type="project" value="TreeGrafter"/>
</dbReference>
<feature type="domain" description="ENTH" evidence="9">
    <location>
        <begin position="26"/>
        <end position="164"/>
    </location>
</feature>
<evidence type="ECO:0000256" key="5">
    <source>
        <dbReference type="ARBA" id="ARBA00023034"/>
    </source>
</evidence>
<keyword evidence="4" id="KW-0254">Endocytosis</keyword>
<dbReference type="PANTHER" id="PTHR22951">
    <property type="entry name" value="CLATHRIN ASSEMBLY PROTEIN"/>
    <property type="match status" value="1"/>
</dbReference>
<name>A0AA38YNW0_VITRO</name>
<comment type="caution">
    <text evidence="10">The sequence shown here is derived from an EMBL/GenBank/DDBJ whole genome shotgun (WGS) entry which is preliminary data.</text>
</comment>
<evidence type="ECO:0000256" key="8">
    <source>
        <dbReference type="ARBA" id="ARBA00023329"/>
    </source>
</evidence>
<evidence type="ECO:0000256" key="2">
    <source>
        <dbReference type="ARBA" id="ARBA00004555"/>
    </source>
</evidence>
<keyword evidence="7" id="KW-0168">Coated pit</keyword>
<evidence type="ECO:0000256" key="4">
    <source>
        <dbReference type="ARBA" id="ARBA00022583"/>
    </source>
</evidence>
<dbReference type="PROSITE" id="PS50942">
    <property type="entry name" value="ENTH"/>
    <property type="match status" value="1"/>
</dbReference>
<gene>
    <name evidence="10" type="ORF">PVL29_023462</name>
</gene>
<dbReference type="InterPro" id="IPR011417">
    <property type="entry name" value="ANTH_dom"/>
</dbReference>
<dbReference type="PANTHER" id="PTHR22951:SF24">
    <property type="entry name" value="ENTH DOMAIN-CONTAINING PROTEIN"/>
    <property type="match status" value="1"/>
</dbReference>
<dbReference type="GO" id="GO:0005545">
    <property type="term" value="F:1-phosphatidylinositol binding"/>
    <property type="evidence" value="ECO:0007669"/>
    <property type="project" value="TreeGrafter"/>
</dbReference>
<evidence type="ECO:0000259" key="9">
    <source>
        <dbReference type="PROSITE" id="PS50942"/>
    </source>
</evidence>
<dbReference type="GO" id="GO:0005794">
    <property type="term" value="C:Golgi apparatus"/>
    <property type="evidence" value="ECO:0007669"/>
    <property type="project" value="UniProtKB-SubCell"/>
</dbReference>
<dbReference type="InterPro" id="IPR045192">
    <property type="entry name" value="AP180-like"/>
</dbReference>
<evidence type="ECO:0000313" key="10">
    <source>
        <dbReference type="EMBL" id="KAJ9673923.1"/>
    </source>
</evidence>
<evidence type="ECO:0000256" key="6">
    <source>
        <dbReference type="ARBA" id="ARBA00023136"/>
    </source>
</evidence>
<dbReference type="AlphaFoldDB" id="A0AA38YNW0"/>
<dbReference type="InterPro" id="IPR048050">
    <property type="entry name" value="ANTH_N_plant"/>
</dbReference>
<proteinExistence type="predicted"/>
<dbReference type="GO" id="GO:0000149">
    <property type="term" value="F:SNARE binding"/>
    <property type="evidence" value="ECO:0007669"/>
    <property type="project" value="TreeGrafter"/>
</dbReference>
<dbReference type="Gene3D" id="1.25.40.90">
    <property type="match status" value="1"/>
</dbReference>
<reference evidence="10 11" key="1">
    <citation type="journal article" date="2023" name="BMC Biotechnol.">
        <title>Vitis rotundifolia cv Carlos genome sequencing.</title>
        <authorList>
            <person name="Huff M."/>
            <person name="Hulse-Kemp A."/>
            <person name="Scheffler B."/>
            <person name="Youngblood R."/>
            <person name="Simpson S."/>
            <person name="Babiker E."/>
            <person name="Staton M."/>
        </authorList>
    </citation>
    <scope>NUCLEOTIDE SEQUENCE [LARGE SCALE GENOMIC DNA]</scope>
    <source>
        <tissue evidence="10">Leaf</tissue>
    </source>
</reference>
<evidence type="ECO:0000313" key="11">
    <source>
        <dbReference type="Proteomes" id="UP001168098"/>
    </source>
</evidence>
<dbReference type="GO" id="GO:0032050">
    <property type="term" value="F:clathrin heavy chain binding"/>
    <property type="evidence" value="ECO:0007669"/>
    <property type="project" value="TreeGrafter"/>
</dbReference>
<keyword evidence="11" id="KW-1185">Reference proteome</keyword>
<sequence length="354" mass="40000">MGRPRKLKDLIGILKDKASIIKASLLSKHNISSIHVAILRATTHDRAAPPPEYRIAAVLSAGHGARATACACIEGLMDRLHNTRNASVALKCLFTIHNIVRRGSFILKDQLSFCPSSGGHNFLNLSVFRDGSDVDSLELSLWVRWYAGVVEQNLIVSRALGYYLSSTSGHSKIHKREDNISMLLNLDLLAQTNALVGMVEEICRVPDSLHLQRNDLVYEVVRLVGEDYRLVQYEIFLRLKDLQGRMGSLNLGEAADFFWGLKRLEDCRERTVELFANRKKNDALWELISEAKERLVTMKESREKRLLTIGMRDEPSELTRFREGIVGSLQFRRFKGDDELLGVNQCPLTVSTVR</sequence>
<dbReference type="InterPro" id="IPR013809">
    <property type="entry name" value="ENTH"/>
</dbReference>
<accession>A0AA38YNW0</accession>
<dbReference type="GO" id="GO:0030136">
    <property type="term" value="C:clathrin-coated vesicle"/>
    <property type="evidence" value="ECO:0007669"/>
    <property type="project" value="UniProtKB-SubCell"/>
</dbReference>
<dbReference type="CDD" id="cd16987">
    <property type="entry name" value="ANTH_N_AP180_plant"/>
    <property type="match status" value="1"/>
</dbReference>
<dbReference type="SUPFAM" id="SSF48464">
    <property type="entry name" value="ENTH/VHS domain"/>
    <property type="match status" value="1"/>
</dbReference>